<sequence length="322" mass="36059">MTNIKEIAKRAGVSPSTVSRALSGKGYVSEEKKRRVLAAAEEFDYAPNLNALSLKTGITRRLGLVAPAFIESVSLFTGGFVRAAEENGYTVTLFMTGSDVSKELEALEALRRKQVDALVFVMFKSDLSLIASYTKYGPIVSWQRIIHPDVPSVFMNQYDGYMIALEHLYARGYRRICNIYGAPTRLNTQSRIDAFRDFCAKYELDPCACPSFDDMGNPSHGEQIVRWWLENGQIPDAFATTNDRVAAGMVAEARRLGLRIPEDFAVCGFDNLDFADMLDLTTIHYPVNEQAGNAFSIIRNRIEHIDLPLRPLKFHLVQRGTT</sequence>
<evidence type="ECO:0000313" key="6">
    <source>
        <dbReference type="Proteomes" id="UP000605427"/>
    </source>
</evidence>
<dbReference type="Pfam" id="PF13377">
    <property type="entry name" value="Peripla_BP_3"/>
    <property type="match status" value="1"/>
</dbReference>
<protein>
    <submittedName>
        <fullName evidence="5">LacI family transcriptional regulator</fullName>
    </submittedName>
</protein>
<dbReference type="PANTHER" id="PTHR30146:SF105">
    <property type="entry name" value="CATABOLITE CONTROL PROTEIN B"/>
    <property type="match status" value="1"/>
</dbReference>
<keyword evidence="2" id="KW-0238">DNA-binding</keyword>
<dbReference type="PROSITE" id="PS00356">
    <property type="entry name" value="HTH_LACI_1"/>
    <property type="match status" value="1"/>
</dbReference>
<evidence type="ECO:0000313" key="5">
    <source>
        <dbReference type="EMBL" id="GGH80559.1"/>
    </source>
</evidence>
<evidence type="ECO:0000256" key="1">
    <source>
        <dbReference type="ARBA" id="ARBA00023015"/>
    </source>
</evidence>
<dbReference type="Gene3D" id="1.10.260.40">
    <property type="entry name" value="lambda repressor-like DNA-binding domains"/>
    <property type="match status" value="1"/>
</dbReference>
<comment type="caution">
    <text evidence="5">The sequence shown here is derived from an EMBL/GenBank/DDBJ whole genome shotgun (WGS) entry which is preliminary data.</text>
</comment>
<accession>A0ABQ1ZZF0</accession>
<dbReference type="SUPFAM" id="SSF53822">
    <property type="entry name" value="Periplasmic binding protein-like I"/>
    <property type="match status" value="1"/>
</dbReference>
<dbReference type="RefSeq" id="WP_172244702.1">
    <property type="nucleotide sequence ID" value="NZ_BMDD01000003.1"/>
</dbReference>
<dbReference type="InterPro" id="IPR046335">
    <property type="entry name" value="LacI/GalR-like_sensor"/>
</dbReference>
<evidence type="ECO:0000256" key="2">
    <source>
        <dbReference type="ARBA" id="ARBA00023125"/>
    </source>
</evidence>
<feature type="domain" description="HTH lacI-type" evidence="4">
    <location>
        <begin position="2"/>
        <end position="56"/>
    </location>
</feature>
<keyword evidence="6" id="KW-1185">Reference proteome</keyword>
<dbReference type="InterPro" id="IPR028082">
    <property type="entry name" value="Peripla_BP_I"/>
</dbReference>
<dbReference type="Pfam" id="PF00356">
    <property type="entry name" value="LacI"/>
    <property type="match status" value="1"/>
</dbReference>
<gene>
    <name evidence="5" type="ORF">GCM10007362_29060</name>
</gene>
<evidence type="ECO:0000259" key="4">
    <source>
        <dbReference type="PROSITE" id="PS50932"/>
    </source>
</evidence>
<keyword evidence="1" id="KW-0805">Transcription regulation</keyword>
<dbReference type="InterPro" id="IPR010982">
    <property type="entry name" value="Lambda_DNA-bd_dom_sf"/>
</dbReference>
<dbReference type="EMBL" id="BMDD01000003">
    <property type="protein sequence ID" value="GGH80559.1"/>
    <property type="molecule type" value="Genomic_DNA"/>
</dbReference>
<name>A0ABQ1ZZF0_9BACL</name>
<dbReference type="Gene3D" id="3.40.50.2300">
    <property type="match status" value="2"/>
</dbReference>
<dbReference type="InterPro" id="IPR000843">
    <property type="entry name" value="HTH_LacI"/>
</dbReference>
<reference evidence="6" key="1">
    <citation type="journal article" date="2019" name="Int. J. Syst. Evol. Microbiol.">
        <title>The Global Catalogue of Microorganisms (GCM) 10K type strain sequencing project: providing services to taxonomists for standard genome sequencing and annotation.</title>
        <authorList>
            <consortium name="The Broad Institute Genomics Platform"/>
            <consortium name="The Broad Institute Genome Sequencing Center for Infectious Disease"/>
            <person name="Wu L."/>
            <person name="Ma J."/>
        </authorList>
    </citation>
    <scope>NUCLEOTIDE SEQUENCE [LARGE SCALE GENOMIC DNA]</scope>
    <source>
        <strain evidence="6">CCM 8702</strain>
    </source>
</reference>
<dbReference type="CDD" id="cd06286">
    <property type="entry name" value="PBP1_CcpB-like"/>
    <property type="match status" value="1"/>
</dbReference>
<dbReference type="Proteomes" id="UP000605427">
    <property type="component" value="Unassembled WGS sequence"/>
</dbReference>
<dbReference type="CDD" id="cd01392">
    <property type="entry name" value="HTH_LacI"/>
    <property type="match status" value="1"/>
</dbReference>
<dbReference type="SUPFAM" id="SSF47413">
    <property type="entry name" value="lambda repressor-like DNA-binding domains"/>
    <property type="match status" value="1"/>
</dbReference>
<dbReference type="PROSITE" id="PS50932">
    <property type="entry name" value="HTH_LACI_2"/>
    <property type="match status" value="1"/>
</dbReference>
<evidence type="ECO:0000256" key="3">
    <source>
        <dbReference type="ARBA" id="ARBA00023163"/>
    </source>
</evidence>
<organism evidence="5 6">
    <name type="scientific">Saccharibacillus endophyticus</name>
    <dbReference type="NCBI Taxonomy" id="2060666"/>
    <lineage>
        <taxon>Bacteria</taxon>
        <taxon>Bacillati</taxon>
        <taxon>Bacillota</taxon>
        <taxon>Bacilli</taxon>
        <taxon>Bacillales</taxon>
        <taxon>Paenibacillaceae</taxon>
        <taxon>Saccharibacillus</taxon>
    </lineage>
</organism>
<proteinExistence type="predicted"/>
<dbReference type="PANTHER" id="PTHR30146">
    <property type="entry name" value="LACI-RELATED TRANSCRIPTIONAL REPRESSOR"/>
    <property type="match status" value="1"/>
</dbReference>
<keyword evidence="3" id="KW-0804">Transcription</keyword>
<dbReference type="SMART" id="SM00354">
    <property type="entry name" value="HTH_LACI"/>
    <property type="match status" value="1"/>
</dbReference>